<feature type="compositionally biased region" description="Acidic residues" evidence="5">
    <location>
        <begin position="962"/>
        <end position="973"/>
    </location>
</feature>
<dbReference type="PANTHER" id="PTHR10997">
    <property type="entry name" value="IMPORTIN-7, 8, 11"/>
    <property type="match status" value="1"/>
</dbReference>
<dbReference type="EMBL" id="NIDF01000209">
    <property type="protein sequence ID" value="TYJ51608.1"/>
    <property type="molecule type" value="Genomic_DNA"/>
</dbReference>
<comment type="caution">
    <text evidence="7">The sequence shown here is derived from an EMBL/GenBank/DDBJ whole genome shotgun (WGS) entry which is preliminary data.</text>
</comment>
<dbReference type="Pfam" id="PF25018">
    <property type="entry name" value="HEAT_IPO9_c"/>
    <property type="match status" value="1"/>
</dbReference>
<sequence length="1274" mass="140178">MEGQVIQCLQATLSPDHTVRTQAEDQLRQLFSHPQGGLTLAKLLTSQQVELYQRQMRLLLQKYVDKHWSPVSANYEAPATPIEVKGEIRDLVFGGLSDGEGKIRTASAYSLSAIARFDWPEDYPTLLPSLIQLLNNGSPASIHGSMRVIQDFVRNDLSEDQLLPVVQELLPAVLGILGDPASHSPTTRASTVHVFRQVLRMLETIREEHPEAAKSAIDSLSAVWLDAFKQLLAQDAATEIQATWTSINVRVEIFRTLSLYQNAFKTLIAPHIPELIQLALHNLQSLLPLFRAFYLSSEDDAPEPPSPTSDVGMMEDKTGLPELASAIFDLLTPVVRTKSALPSLISGSEGSEAPTQVLEQLVKVVQEWTQVTKENTEEWMEDPNAFVVDEDDDNEQYSVRTCGYDLVGSLIDKWTRPVASVLQNIVEKKVQDAASAKQSGSIDWWKPLESVLALIGGIADDVRDILEEDQEEKRPPAINIGFLFDNVVPGLLGQNETPFLQGRAFVFASQFSSMLNQQLAGQYLSAAVQVLEASDVSVPVKISAVKTIKNFCRHVDPFVLKPFSSKTLHLILPLLPQASSETLYLVLETLRAITSMDDDLLDEQTTRTVVDVLFDVWLRCNPVTTAIIEENIESISLHPNPSVVSILITALSPKLAATISSPVTDETVHIPGEAVQLANSLLRVRGGPLEGELIATVTRSVVEVLRVTDDMDVIQHGMIHLTLVVRKDCEKLVQWHDAQGQNGINAIFALLARFLAPEFSESGGIFVGELIMHLFRKAGEAIGPVLPDLLRAVVERLKYAKMASFIQTLVLPFAYLFSTEYTSTTIDLLSQMSITPPSEPTTAFPTLSAPRSALDIVLNAWSETSETVSGSWNIRVSDMGLSKLFVLGGDQRLREVMVKGDLIIDEANRDTIMTRSRTKAHPNQYTQTPFPLKALKLILKDVQSESSGKGKGKGKGKTVDLEIPEDDGDEDWDDDDDLFGGDDEFEFLSSWLEAGGGNENDAQDDDEDLKSDPLAQIDLGQHLTDVLRHAYSSNANGMHEMVDGLTDEEKSILRGVLTFSSSFIFSCSDDDGPRRARRSLVVLNISGTGLKQLPSALKDLPNLKALVAMNNEWTGIDSDVVGSWSQLKSISMSLCRTLPIFRPSPTLSPPFTTSTKSPSLIVPVEARPDKISHDDAISVRYVDLPPSADGFSHLTQTIDYLVITLGELEMELHDGIKTIVHSGDLVVQAANIDRWNNLKPEWARFTAFVGASEAVKVDGNGLEEPPFNGYPAKF</sequence>
<dbReference type="PROSITE" id="PS50166">
    <property type="entry name" value="IMPORTIN_B_NT"/>
    <property type="match status" value="1"/>
</dbReference>
<evidence type="ECO:0000256" key="4">
    <source>
        <dbReference type="ARBA" id="ARBA00023242"/>
    </source>
</evidence>
<evidence type="ECO:0000256" key="2">
    <source>
        <dbReference type="ARBA" id="ARBA00022448"/>
    </source>
</evidence>
<evidence type="ECO:0000256" key="1">
    <source>
        <dbReference type="ARBA" id="ARBA00004123"/>
    </source>
</evidence>
<dbReference type="InterPro" id="IPR011989">
    <property type="entry name" value="ARM-like"/>
</dbReference>
<feature type="domain" description="Importin N-terminal" evidence="6">
    <location>
        <begin position="23"/>
        <end position="98"/>
    </location>
</feature>
<comment type="subcellular location">
    <subcellularLocation>
        <location evidence="1">Nucleus</location>
    </subcellularLocation>
</comment>
<feature type="region of interest" description="Disordered" evidence="5">
    <location>
        <begin position="943"/>
        <end position="973"/>
    </location>
</feature>
<organism evidence="7 8">
    <name type="scientific">Cryptococcus floricola</name>
    <dbReference type="NCBI Taxonomy" id="2591691"/>
    <lineage>
        <taxon>Eukaryota</taxon>
        <taxon>Fungi</taxon>
        <taxon>Dikarya</taxon>
        <taxon>Basidiomycota</taxon>
        <taxon>Agaricomycotina</taxon>
        <taxon>Tremellomycetes</taxon>
        <taxon>Tremellales</taxon>
        <taxon>Cryptococcaceae</taxon>
        <taxon>Cryptococcus</taxon>
    </lineage>
</organism>
<dbReference type="GO" id="GO:0031267">
    <property type="term" value="F:small GTPase binding"/>
    <property type="evidence" value="ECO:0007669"/>
    <property type="project" value="InterPro"/>
</dbReference>
<keyword evidence="3" id="KW-0653">Protein transport</keyword>
<dbReference type="Pfam" id="PF03810">
    <property type="entry name" value="IBN_N"/>
    <property type="match status" value="1"/>
</dbReference>
<proteinExistence type="predicted"/>
<dbReference type="AlphaFoldDB" id="A0A5D3ALT3"/>
<protein>
    <recommendedName>
        <fullName evidence="6">Importin N-terminal domain-containing protein</fullName>
    </recommendedName>
</protein>
<dbReference type="InterPro" id="IPR016024">
    <property type="entry name" value="ARM-type_fold"/>
</dbReference>
<dbReference type="Gene3D" id="3.80.10.10">
    <property type="entry name" value="Ribonuclease Inhibitor"/>
    <property type="match status" value="1"/>
</dbReference>
<dbReference type="InterPro" id="IPR032675">
    <property type="entry name" value="LRR_dom_sf"/>
</dbReference>
<dbReference type="Gene3D" id="2.60.120.10">
    <property type="entry name" value="Jelly Rolls"/>
    <property type="match status" value="1"/>
</dbReference>
<dbReference type="GO" id="GO:0005635">
    <property type="term" value="C:nuclear envelope"/>
    <property type="evidence" value="ECO:0007669"/>
    <property type="project" value="TreeGrafter"/>
</dbReference>
<evidence type="ECO:0000313" key="8">
    <source>
        <dbReference type="Proteomes" id="UP000322245"/>
    </source>
</evidence>
<dbReference type="SMART" id="SM00913">
    <property type="entry name" value="IBN_N"/>
    <property type="match status" value="1"/>
</dbReference>
<dbReference type="PANTHER" id="PTHR10997:SF9">
    <property type="entry name" value="IMPORTIN-9"/>
    <property type="match status" value="1"/>
</dbReference>
<gene>
    <name evidence="7" type="ORF">B9479_007811</name>
</gene>
<keyword evidence="8" id="KW-1185">Reference proteome</keyword>
<name>A0A5D3ALT3_9TREE</name>
<evidence type="ECO:0000256" key="3">
    <source>
        <dbReference type="ARBA" id="ARBA00022927"/>
    </source>
</evidence>
<evidence type="ECO:0000256" key="5">
    <source>
        <dbReference type="SAM" id="MobiDB-lite"/>
    </source>
</evidence>
<dbReference type="SUPFAM" id="SSF48371">
    <property type="entry name" value="ARM repeat"/>
    <property type="match status" value="1"/>
</dbReference>
<dbReference type="GO" id="GO:0005829">
    <property type="term" value="C:cytosol"/>
    <property type="evidence" value="ECO:0007669"/>
    <property type="project" value="TreeGrafter"/>
</dbReference>
<keyword evidence="4" id="KW-0539">Nucleus</keyword>
<dbReference type="Gene3D" id="1.25.10.10">
    <property type="entry name" value="Leucine-rich Repeat Variant"/>
    <property type="match status" value="1"/>
</dbReference>
<evidence type="ECO:0000259" key="6">
    <source>
        <dbReference type="PROSITE" id="PS50166"/>
    </source>
</evidence>
<dbReference type="SUPFAM" id="SSF52058">
    <property type="entry name" value="L domain-like"/>
    <property type="match status" value="1"/>
</dbReference>
<accession>A0A5D3ALT3</accession>
<dbReference type="GO" id="GO:0006606">
    <property type="term" value="P:protein import into nucleus"/>
    <property type="evidence" value="ECO:0007669"/>
    <property type="project" value="TreeGrafter"/>
</dbReference>
<dbReference type="InterPro" id="IPR014710">
    <property type="entry name" value="RmlC-like_jellyroll"/>
</dbReference>
<dbReference type="InterPro" id="IPR001494">
    <property type="entry name" value="Importin-beta_N"/>
</dbReference>
<dbReference type="Proteomes" id="UP000322245">
    <property type="component" value="Unassembled WGS sequence"/>
</dbReference>
<evidence type="ECO:0000313" key="7">
    <source>
        <dbReference type="EMBL" id="TYJ51608.1"/>
    </source>
</evidence>
<keyword evidence="2" id="KW-0813">Transport</keyword>
<dbReference type="InterPro" id="IPR056840">
    <property type="entry name" value="HEAT_IPO9_central"/>
</dbReference>
<reference evidence="7 8" key="1">
    <citation type="submission" date="2017-05" db="EMBL/GenBank/DDBJ databases">
        <title>The Genome Sequence of Tsuchiyaea wingfieldii DSM 27421.</title>
        <authorList>
            <person name="Cuomo C."/>
            <person name="Passer A."/>
            <person name="Billmyre B."/>
            <person name="Heitman J."/>
        </authorList>
    </citation>
    <scope>NUCLEOTIDE SEQUENCE [LARGE SCALE GENOMIC DNA]</scope>
    <source>
        <strain evidence="7 8">DSM 27421</strain>
    </source>
</reference>